<name>A0A432W8R8_9GAMM</name>
<dbReference type="InterPro" id="IPR046866">
    <property type="entry name" value="FapA_N"/>
</dbReference>
<dbReference type="RefSeq" id="WP_126803283.1">
    <property type="nucleotide sequence ID" value="NZ_PIPL01000001.1"/>
</dbReference>
<dbReference type="AlphaFoldDB" id="A0A432W8R8"/>
<dbReference type="Pfam" id="PF20250">
    <property type="entry name" value="FapA_N"/>
    <property type="match status" value="1"/>
</dbReference>
<proteinExistence type="predicted"/>
<organism evidence="3 4">
    <name type="scientific">Aliidiomarina minuta</name>
    <dbReference type="NCBI Taxonomy" id="880057"/>
    <lineage>
        <taxon>Bacteria</taxon>
        <taxon>Pseudomonadati</taxon>
        <taxon>Pseudomonadota</taxon>
        <taxon>Gammaproteobacteria</taxon>
        <taxon>Alteromonadales</taxon>
        <taxon>Idiomarinaceae</taxon>
        <taxon>Aliidiomarina</taxon>
    </lineage>
</organism>
<dbReference type="Pfam" id="PF03961">
    <property type="entry name" value="FapA"/>
    <property type="match status" value="1"/>
</dbReference>
<dbReference type="GO" id="GO:0000902">
    <property type="term" value="P:cell morphogenesis"/>
    <property type="evidence" value="ECO:0007669"/>
    <property type="project" value="InterPro"/>
</dbReference>
<dbReference type="InterPro" id="IPR046865">
    <property type="entry name" value="FapA_b_solenoid"/>
</dbReference>
<reference evidence="3 4" key="1">
    <citation type="journal article" date="2011" name="Front. Microbiol.">
        <title>Genomic signatures of strain selection and enhancement in Bacillus atrophaeus var. globigii, a historical biowarfare simulant.</title>
        <authorList>
            <person name="Gibbons H.S."/>
            <person name="Broomall S.M."/>
            <person name="McNew L.A."/>
            <person name="Daligault H."/>
            <person name="Chapman C."/>
            <person name="Bruce D."/>
            <person name="Karavis M."/>
            <person name="Krepps M."/>
            <person name="McGregor P.A."/>
            <person name="Hong C."/>
            <person name="Park K.H."/>
            <person name="Akmal A."/>
            <person name="Feldman A."/>
            <person name="Lin J.S."/>
            <person name="Chang W.E."/>
            <person name="Higgs B.W."/>
            <person name="Demirev P."/>
            <person name="Lindquist J."/>
            <person name="Liem A."/>
            <person name="Fochler E."/>
            <person name="Read T.D."/>
            <person name="Tapia R."/>
            <person name="Johnson S."/>
            <person name="Bishop-Lilly K.A."/>
            <person name="Detter C."/>
            <person name="Han C."/>
            <person name="Sozhamannan S."/>
            <person name="Rosenzweig C.N."/>
            <person name="Skowronski E.W."/>
        </authorList>
    </citation>
    <scope>NUCLEOTIDE SEQUENCE [LARGE SCALE GENOMIC DNA]</scope>
    <source>
        <strain evidence="3 4">MLST1</strain>
    </source>
</reference>
<keyword evidence="4" id="KW-1185">Reference proteome</keyword>
<dbReference type="EMBL" id="PIPL01000001">
    <property type="protein sequence ID" value="RUO26472.1"/>
    <property type="molecule type" value="Genomic_DNA"/>
</dbReference>
<dbReference type="PANTHER" id="PTHR38032:SF1">
    <property type="entry name" value="RNA-BINDING PROTEIN KHPB N-TERMINAL DOMAIN-CONTAINING PROTEIN"/>
    <property type="match status" value="1"/>
</dbReference>
<comment type="caution">
    <text evidence="3">The sequence shown here is derived from an EMBL/GenBank/DDBJ whole genome shotgun (WGS) entry which is preliminary data.</text>
</comment>
<dbReference type="Proteomes" id="UP000288293">
    <property type="component" value="Unassembled WGS sequence"/>
</dbReference>
<dbReference type="PANTHER" id="PTHR38032">
    <property type="entry name" value="POLYMERASE-RELATED"/>
    <property type="match status" value="1"/>
</dbReference>
<evidence type="ECO:0000313" key="4">
    <source>
        <dbReference type="Proteomes" id="UP000288293"/>
    </source>
</evidence>
<gene>
    <name evidence="3" type="ORF">CWE09_07125</name>
</gene>
<dbReference type="InterPro" id="IPR005646">
    <property type="entry name" value="FapA"/>
</dbReference>
<feature type="domain" description="Flagellar Assembly Protein A N-terminal region" evidence="2">
    <location>
        <begin position="33"/>
        <end position="211"/>
    </location>
</feature>
<feature type="coiled-coil region" evidence="1">
    <location>
        <begin position="431"/>
        <end position="458"/>
    </location>
</feature>
<evidence type="ECO:0000259" key="2">
    <source>
        <dbReference type="Pfam" id="PF20250"/>
    </source>
</evidence>
<accession>A0A432W8R8</accession>
<dbReference type="SUPFAM" id="SSF63848">
    <property type="entry name" value="Cell-division inhibitor MinC, C-terminal domain"/>
    <property type="match status" value="1"/>
</dbReference>
<keyword evidence="1" id="KW-0175">Coiled coil</keyword>
<dbReference type="OrthoDB" id="5807941at2"/>
<evidence type="ECO:0000256" key="1">
    <source>
        <dbReference type="SAM" id="Coils"/>
    </source>
</evidence>
<dbReference type="InterPro" id="IPR036145">
    <property type="entry name" value="MinC_C_sf"/>
</dbReference>
<protein>
    <submittedName>
        <fullName evidence="3">DUF342 domain-containing protein</fullName>
    </submittedName>
</protein>
<sequence>MLDENALSRALTQFKTENQRVARIGACVPPRLELVISDDDMQVTAKVTAPQGGPPLTVNTFLQELREQGVTLGIRRAAIDKLIQHTLSAEPGSSTEALIARGKFPVDGSDTQFKQLVQDARQRVLQPKELDGDKVDMRDLGEILSVDKGTPLLQRIPATPGTAGFTVRGATLDAAAGADRELQAGIGTEISADDPNILLASRQGLPCLVDNAANVDDVLSMRKVDATTGHVEYEGSVLIQGNIGPGMRVIAGGDVTVSGYVDSAHIESGGNVTITKGVIGQQNELDSDDVEDQVPEHSTQISAKGSIWVSYSQYATLTSEHGVIVDKQLTHCHVITKGTLCLGGEGKEARGKLIGGVVDTCNHIYAGQIGAPAGTRTSINLSMPPVPEAYLQEQEKLTAELRDELGLVKKLTRVRQKASLEESSPKLKEFLSTLDQKLENHRRNVTVLRIRAAELLKKDPAKAPIISYANRVLYAGTLFRSDVETKAIHENRGPSTLILRNGNFNYQYVG</sequence>
<evidence type="ECO:0000313" key="3">
    <source>
        <dbReference type="EMBL" id="RUO26472.1"/>
    </source>
</evidence>